<comment type="caution">
    <text evidence="3">The sequence shown here is derived from an EMBL/GenBank/DDBJ whole genome shotgun (WGS) entry which is preliminary data.</text>
</comment>
<dbReference type="EMBL" id="JAQBIE010000007">
    <property type="protein sequence ID" value="MDB6177210.1"/>
    <property type="molecule type" value="Genomic_DNA"/>
</dbReference>
<name>A0ABT4ZEV3_9RHOB</name>
<proteinExistence type="predicted"/>
<feature type="chain" id="PRO_5046547687" evidence="2">
    <location>
        <begin position="43"/>
        <end position="255"/>
    </location>
</feature>
<sequence length="255" mass="28352">MPSHAKIATHPRQDRRTGAARARTGTVLALIWAATAALPGHAATFNTPQGCTLEVTVQNRGCSVGQYYRCTADPDGHQRSALFGQDGLTHQSRIDSETRWIESSDPDTGLEDMLVEEARDHASFSTLIETGHDDFDFWTVSGTGERLHHVGEDILTGETVTIDGIQLEKTEFRLTTSDASGEVLITREGQQFINRAMRRFYGGIEIQRDWTGERRETNDSPVLFSFPGEPGFGETTPQFDCDQLMTQLLHERAQL</sequence>
<protein>
    <submittedName>
        <fullName evidence="3">Uncharacterized protein</fullName>
    </submittedName>
</protein>
<dbReference type="Proteomes" id="UP001165641">
    <property type="component" value="Unassembled WGS sequence"/>
</dbReference>
<organism evidence="3 4">
    <name type="scientific">Paracoccus onchidii</name>
    <dbReference type="NCBI Taxonomy" id="3017813"/>
    <lineage>
        <taxon>Bacteria</taxon>
        <taxon>Pseudomonadati</taxon>
        <taxon>Pseudomonadota</taxon>
        <taxon>Alphaproteobacteria</taxon>
        <taxon>Rhodobacterales</taxon>
        <taxon>Paracoccaceae</taxon>
        <taxon>Paracoccus</taxon>
    </lineage>
</organism>
<keyword evidence="2" id="KW-0732">Signal</keyword>
<evidence type="ECO:0000313" key="4">
    <source>
        <dbReference type="Proteomes" id="UP001165641"/>
    </source>
</evidence>
<accession>A0ABT4ZEV3</accession>
<evidence type="ECO:0000256" key="1">
    <source>
        <dbReference type="SAM" id="MobiDB-lite"/>
    </source>
</evidence>
<gene>
    <name evidence="3" type="ORF">PAF17_06770</name>
</gene>
<reference evidence="3" key="1">
    <citation type="submission" date="2022-12" db="EMBL/GenBank/DDBJ databases">
        <title>Paracoccus onchidii sp. nov., isolated from a marine invertebrate from the South China Sea.</title>
        <authorList>
            <person name="Xu S."/>
            <person name="Liu Z."/>
            <person name="Xu Y."/>
        </authorList>
    </citation>
    <scope>NUCLEOTIDE SEQUENCE</scope>
    <source>
        <strain evidence="3">Z330</strain>
    </source>
</reference>
<evidence type="ECO:0000313" key="3">
    <source>
        <dbReference type="EMBL" id="MDB6177210.1"/>
    </source>
</evidence>
<dbReference type="RefSeq" id="WP_271888336.1">
    <property type="nucleotide sequence ID" value="NZ_JAQBIE010000007.1"/>
</dbReference>
<feature type="region of interest" description="Disordered" evidence="1">
    <location>
        <begin position="1"/>
        <end position="20"/>
    </location>
</feature>
<feature type="signal peptide" evidence="2">
    <location>
        <begin position="1"/>
        <end position="42"/>
    </location>
</feature>
<keyword evidence="4" id="KW-1185">Reference proteome</keyword>
<evidence type="ECO:0000256" key="2">
    <source>
        <dbReference type="SAM" id="SignalP"/>
    </source>
</evidence>